<sequence length="383" mass="42973">MALVLQLTEANKEFKRQKPPKLDETVHYEEFCLHVPEYPDSHGSLFGTHLPTKPVSPTKTTTQKPKMPKLPKQPKRPKRPTSRSFDGDTDLVVPKYVPVDMRSPVSEGCYCTEKNKKSSTETSGVKCLEIQYPSKICSSTEYIETLMDGRKVCTTYFSLITNFFRSFSKPTPVPGPTESPEVSFIVRQTPSEEKFSATQLAFITAWPPPLLPSNMLYDDPPNQDYFSIISYCKVCYPFMVNLDNVDLKAVQFLDVIKQSPLCAFNIYINQNDGRVFCSNVSSSKILLQNLEIPLPQEENAVAGCHCYEKAKKHPAETLPVTTARIWLSSENCSSAEFIETLSDGREVCVTPSSLVTYLDTWEEHHVGVFGPELRDVGGISGKS</sequence>
<evidence type="ECO:0000313" key="3">
    <source>
        <dbReference type="Proteomes" id="UP001482620"/>
    </source>
</evidence>
<proteinExistence type="predicted"/>
<feature type="region of interest" description="Disordered" evidence="1">
    <location>
        <begin position="44"/>
        <end position="90"/>
    </location>
</feature>
<reference evidence="2 3" key="1">
    <citation type="submission" date="2021-06" db="EMBL/GenBank/DDBJ databases">
        <authorList>
            <person name="Palmer J.M."/>
        </authorList>
    </citation>
    <scope>NUCLEOTIDE SEQUENCE [LARGE SCALE GENOMIC DNA]</scope>
    <source>
        <strain evidence="3">if_2019</strain>
        <tissue evidence="2">Muscle</tissue>
    </source>
</reference>
<keyword evidence="3" id="KW-1185">Reference proteome</keyword>
<dbReference type="InterPro" id="IPR036048">
    <property type="entry name" value="Interleukin_8-like_sf"/>
</dbReference>
<dbReference type="EMBL" id="JAHRIQ010036538">
    <property type="protein sequence ID" value="MEQ2233098.1"/>
    <property type="molecule type" value="Genomic_DNA"/>
</dbReference>
<evidence type="ECO:0000256" key="1">
    <source>
        <dbReference type="SAM" id="MobiDB-lite"/>
    </source>
</evidence>
<feature type="compositionally biased region" description="Basic residues" evidence="1">
    <location>
        <begin position="66"/>
        <end position="81"/>
    </location>
</feature>
<comment type="caution">
    <text evidence="2">The sequence shown here is derived from an EMBL/GenBank/DDBJ whole genome shotgun (WGS) entry which is preliminary data.</text>
</comment>
<gene>
    <name evidence="2" type="ORF">ILYODFUR_018385</name>
</gene>
<accession>A0ABV0TMI2</accession>
<name>A0ABV0TMI2_9TELE</name>
<organism evidence="2 3">
    <name type="scientific">Ilyodon furcidens</name>
    <name type="common">goldbreast splitfin</name>
    <dbReference type="NCBI Taxonomy" id="33524"/>
    <lineage>
        <taxon>Eukaryota</taxon>
        <taxon>Metazoa</taxon>
        <taxon>Chordata</taxon>
        <taxon>Craniata</taxon>
        <taxon>Vertebrata</taxon>
        <taxon>Euteleostomi</taxon>
        <taxon>Actinopterygii</taxon>
        <taxon>Neopterygii</taxon>
        <taxon>Teleostei</taxon>
        <taxon>Neoteleostei</taxon>
        <taxon>Acanthomorphata</taxon>
        <taxon>Ovalentaria</taxon>
        <taxon>Atherinomorphae</taxon>
        <taxon>Cyprinodontiformes</taxon>
        <taxon>Goodeidae</taxon>
        <taxon>Ilyodon</taxon>
    </lineage>
</organism>
<evidence type="ECO:0000313" key="2">
    <source>
        <dbReference type="EMBL" id="MEQ2233098.1"/>
    </source>
</evidence>
<feature type="compositionally biased region" description="Low complexity" evidence="1">
    <location>
        <begin position="50"/>
        <end position="65"/>
    </location>
</feature>
<dbReference type="SUPFAM" id="SSF54117">
    <property type="entry name" value="Interleukin 8-like chemokines"/>
    <property type="match status" value="1"/>
</dbReference>
<dbReference type="Gene3D" id="2.40.50.40">
    <property type="match status" value="2"/>
</dbReference>
<dbReference type="Proteomes" id="UP001482620">
    <property type="component" value="Unassembled WGS sequence"/>
</dbReference>
<protein>
    <submittedName>
        <fullName evidence="2">Uncharacterized protein</fullName>
    </submittedName>
</protein>